<evidence type="ECO:0000313" key="9">
    <source>
        <dbReference type="Proteomes" id="UP000218418"/>
    </source>
</evidence>
<keyword evidence="4 7" id="KW-0812">Transmembrane</keyword>
<feature type="transmembrane region" description="Helical" evidence="7">
    <location>
        <begin position="898"/>
        <end position="917"/>
    </location>
</feature>
<dbReference type="Proteomes" id="UP000218418">
    <property type="component" value="Chromosome"/>
</dbReference>
<dbReference type="SUPFAM" id="SSF82714">
    <property type="entry name" value="Multidrug efflux transporter AcrB TolC docking domain, DN and DC subdomains"/>
    <property type="match status" value="2"/>
</dbReference>
<dbReference type="AlphaFoldDB" id="A0A1Z4LXX6"/>
<name>A0A1Z4LXX6_9CYAN</name>
<feature type="transmembrane region" description="Helical" evidence="7">
    <location>
        <begin position="536"/>
        <end position="560"/>
    </location>
</feature>
<evidence type="ECO:0000313" key="8">
    <source>
        <dbReference type="EMBL" id="BAY86079.1"/>
    </source>
</evidence>
<dbReference type="NCBIfam" id="TIGR00914">
    <property type="entry name" value="2A0601"/>
    <property type="match status" value="1"/>
</dbReference>
<keyword evidence="9" id="KW-1185">Reference proteome</keyword>
<dbReference type="OrthoDB" id="9791035at2"/>
<dbReference type="Gene3D" id="3.30.70.1320">
    <property type="entry name" value="Multidrug efflux transporter AcrB pore domain like"/>
    <property type="match status" value="1"/>
</dbReference>
<dbReference type="Gene3D" id="3.30.70.1440">
    <property type="entry name" value="Multidrug efflux transporter AcrB pore domain"/>
    <property type="match status" value="1"/>
</dbReference>
<keyword evidence="6 7" id="KW-0472">Membrane</keyword>
<dbReference type="EMBL" id="AP018227">
    <property type="protein sequence ID" value="BAY86079.1"/>
    <property type="molecule type" value="Genomic_DNA"/>
</dbReference>
<sequence length="1060" mass="114724">MIDNILKWSIVQRWLVVIGAVIITMLGVYNLTQMPLDVFPNFAPPQVEIQTEAPGLAPEEVESLISLPIESAVNGTPGVETVRSSSGVGISAVKVIFNWGTDIYQARQLVTERLQQASQKLPENIEPPQISPISSPIGTVLSYAFTIDSEEGKAKTDMMEVRQFVDLVVTNRLLAVPGVSQLITYGGDVRQYQVLVDPAKLKAFNVSLEQVTAAARKANNNAAGGFLMDPDKELLIRGIGRVTAIEDLQKSVVTARDGTPVLLRDIADVEIGAALKRGDGSFNTQPAVVVMVNKQPQADTPTVSRAVEAAMAELKPSLPANVKYTVTFRQQNFIDDAIQNVTSSLRDGTIIVLIILLMFLMNWRTAIITLSAIPLSVLIGMMILSFFGQGINTMTLGGLVVAIGSVVDDSIVDMENAYRGLRENQQSQNPVHPFQVVYDTSVQVRTSVIFSTVIIAVVFAPIFTLTGVEGRIFAPMGWAYLVSILSSTLVAMTLSPALCAILLANQRLRDDETWVARWSQKLYRPLLNFSIKRCNVVILTAVAAFVASMLIFTTLGRVFLPEFQERTLVNSMLLYPGTSLEVTNQAGNVIEQALKDDPRIASVQMRSGRALGDAEAASVNLSHLDIEISDEGMKDREATLEKVREEFAKIPGSVGVIGGFISHRMDEILSGVRSAIAVKIFGPELEELRALGKEVEAAMSDIPGLVDLQLEPQVPIKQVQIKFDRDAAARYGISVGDLSEITETALNGRVVSQVLEKQQLFDLLVWLQPEARNNLDTIRNLLVDTPNGQKIPLAAVAKIDYGTGPNTINRENVSRLIVVSANVSGRDLGSAVDEIRAKVKEQVQVPSGYFIQYGGQFESEQRASQNFLIFGGLSMIVIAVLMYFAVKSIPATLMIMSNLPLALAGGVFSVALGGGILSVASMVGFITLFGVATRNGLLLVENYNSKFALGMPLREVISQGSMERLVAILMTALTSALGMVPLVIGTGAGKEILQPLAIVVLGGLFTSTALTLLVLPALYSKFGKYLIPKQNSTGIQTSVASEINNNKDLSILNNSKRREV</sequence>
<evidence type="ECO:0000256" key="1">
    <source>
        <dbReference type="ARBA" id="ARBA00004651"/>
    </source>
</evidence>
<protein>
    <submittedName>
        <fullName evidence="8">Cation efflux system protein</fullName>
    </submittedName>
</protein>
<dbReference type="PANTHER" id="PTHR32063:SF4">
    <property type="entry name" value="SLR6043 PROTEIN"/>
    <property type="match status" value="1"/>
</dbReference>
<evidence type="ECO:0000256" key="5">
    <source>
        <dbReference type="ARBA" id="ARBA00022989"/>
    </source>
</evidence>
<dbReference type="Gene3D" id="3.30.2090.10">
    <property type="entry name" value="Multidrug efflux transporter AcrB TolC docking domain, DN and DC subdomains"/>
    <property type="match status" value="2"/>
</dbReference>
<keyword evidence="2" id="KW-0813">Transport</keyword>
<dbReference type="Gene3D" id="3.30.70.1430">
    <property type="entry name" value="Multidrug efflux transporter AcrB pore domain"/>
    <property type="match status" value="2"/>
</dbReference>
<organism evidence="8 9">
    <name type="scientific">Calothrix parasitica NIES-267</name>
    <dbReference type="NCBI Taxonomy" id="1973488"/>
    <lineage>
        <taxon>Bacteria</taxon>
        <taxon>Bacillati</taxon>
        <taxon>Cyanobacteriota</taxon>
        <taxon>Cyanophyceae</taxon>
        <taxon>Nostocales</taxon>
        <taxon>Calotrichaceae</taxon>
        <taxon>Calothrix</taxon>
    </lineage>
</organism>
<dbReference type="InterPro" id="IPR027463">
    <property type="entry name" value="AcrB_DN_DC_subdom"/>
</dbReference>
<evidence type="ECO:0000256" key="7">
    <source>
        <dbReference type="SAM" id="Phobius"/>
    </source>
</evidence>
<reference evidence="8 9" key="1">
    <citation type="submission" date="2017-06" db="EMBL/GenBank/DDBJ databases">
        <title>Genome sequencing of cyanobaciteial culture collection at National Institute for Environmental Studies (NIES).</title>
        <authorList>
            <person name="Hirose Y."/>
            <person name="Shimura Y."/>
            <person name="Fujisawa T."/>
            <person name="Nakamura Y."/>
            <person name="Kawachi M."/>
        </authorList>
    </citation>
    <scope>NUCLEOTIDE SEQUENCE [LARGE SCALE GENOMIC DNA]</scope>
    <source>
        <strain evidence="8 9">NIES-267</strain>
    </source>
</reference>
<feature type="transmembrane region" description="Helical" evidence="7">
    <location>
        <begin position="448"/>
        <end position="466"/>
    </location>
</feature>
<accession>A0A1Z4LXX6</accession>
<dbReference type="Pfam" id="PF00873">
    <property type="entry name" value="ACR_tran"/>
    <property type="match status" value="1"/>
</dbReference>
<comment type="subcellular location">
    <subcellularLocation>
        <location evidence="1">Cell membrane</location>
        <topology evidence="1">Multi-pass membrane protein</topology>
    </subcellularLocation>
</comment>
<proteinExistence type="predicted"/>
<dbReference type="SUPFAM" id="SSF82866">
    <property type="entry name" value="Multidrug efflux transporter AcrB transmembrane domain"/>
    <property type="match status" value="2"/>
</dbReference>
<feature type="transmembrane region" description="Helical" evidence="7">
    <location>
        <begin position="923"/>
        <end position="944"/>
    </location>
</feature>
<feature type="transmembrane region" description="Helical" evidence="7">
    <location>
        <begin position="965"/>
        <end position="984"/>
    </location>
</feature>
<dbReference type="GO" id="GO:0008324">
    <property type="term" value="F:monoatomic cation transmembrane transporter activity"/>
    <property type="evidence" value="ECO:0007669"/>
    <property type="project" value="InterPro"/>
</dbReference>
<feature type="transmembrane region" description="Helical" evidence="7">
    <location>
        <begin position="478"/>
        <end position="504"/>
    </location>
</feature>
<dbReference type="Gene3D" id="1.20.1640.10">
    <property type="entry name" value="Multidrug efflux transporter AcrB transmembrane domain"/>
    <property type="match status" value="2"/>
</dbReference>
<feature type="transmembrane region" description="Helical" evidence="7">
    <location>
        <begin position="996"/>
        <end position="1019"/>
    </location>
</feature>
<dbReference type="PANTHER" id="PTHR32063">
    <property type="match status" value="1"/>
</dbReference>
<evidence type="ECO:0000256" key="3">
    <source>
        <dbReference type="ARBA" id="ARBA00022475"/>
    </source>
</evidence>
<dbReference type="GO" id="GO:0042910">
    <property type="term" value="F:xenobiotic transmembrane transporter activity"/>
    <property type="evidence" value="ECO:0007669"/>
    <property type="project" value="TreeGrafter"/>
</dbReference>
<dbReference type="GO" id="GO:0005886">
    <property type="term" value="C:plasma membrane"/>
    <property type="evidence" value="ECO:0007669"/>
    <property type="project" value="UniProtKB-SubCell"/>
</dbReference>
<dbReference type="InterPro" id="IPR004763">
    <property type="entry name" value="CusA-like"/>
</dbReference>
<feature type="transmembrane region" description="Helical" evidence="7">
    <location>
        <begin position="867"/>
        <end position="886"/>
    </location>
</feature>
<dbReference type="InterPro" id="IPR001036">
    <property type="entry name" value="Acrflvin-R"/>
</dbReference>
<dbReference type="PRINTS" id="PR00702">
    <property type="entry name" value="ACRIFLAVINRP"/>
</dbReference>
<feature type="transmembrane region" description="Helical" evidence="7">
    <location>
        <begin position="12"/>
        <end position="31"/>
    </location>
</feature>
<feature type="transmembrane region" description="Helical" evidence="7">
    <location>
        <begin position="367"/>
        <end position="387"/>
    </location>
</feature>
<evidence type="ECO:0000256" key="4">
    <source>
        <dbReference type="ARBA" id="ARBA00022692"/>
    </source>
</evidence>
<keyword evidence="5 7" id="KW-1133">Transmembrane helix</keyword>
<evidence type="ECO:0000256" key="2">
    <source>
        <dbReference type="ARBA" id="ARBA00022448"/>
    </source>
</evidence>
<evidence type="ECO:0000256" key="6">
    <source>
        <dbReference type="ARBA" id="ARBA00023136"/>
    </source>
</evidence>
<gene>
    <name evidence="8" type="ORF">NIES267_55850</name>
</gene>
<dbReference type="SUPFAM" id="SSF82693">
    <property type="entry name" value="Multidrug efflux transporter AcrB pore domain, PN1, PN2, PC1 and PC2 subdomains"/>
    <property type="match status" value="2"/>
</dbReference>
<keyword evidence="3" id="KW-1003">Cell membrane</keyword>